<dbReference type="PROSITE" id="PS51194">
    <property type="entry name" value="HELICASE_CTER"/>
    <property type="match status" value="1"/>
</dbReference>
<comment type="caution">
    <text evidence="3">The sequence shown here is derived from an EMBL/GenBank/DDBJ whole genome shotgun (WGS) entry which is preliminary data.</text>
</comment>
<feature type="region of interest" description="Disordered" evidence="1">
    <location>
        <begin position="98"/>
        <end position="120"/>
    </location>
</feature>
<proteinExistence type="predicted"/>
<keyword evidence="3" id="KW-0547">Nucleotide-binding</keyword>
<keyword evidence="3" id="KW-0347">Helicase</keyword>
<feature type="compositionally biased region" description="Basic and acidic residues" evidence="1">
    <location>
        <begin position="60"/>
        <end position="79"/>
    </location>
</feature>
<sequence length="1234" mass="140019">MGIKSEMIKARDEFIALVKAELLGPGSEVSVPDAEHELITTVPEKRYSIGILFPKENKMQADGNDVDRAVSEDEKKDVEQADTVDFDASDYIGKDITVTEKDKKTEDETDDDPDSEDNLDEEVSLAAQNMPSSFGITFFVQGNTDRVRISLKYGTYRDARMEDCRIPFTPSKPGDWSVPEEFDCYVKYDREERTLRLTGGINRKAVRQLKERDLLGTDEDQLIDNLYKLADQLQGGYVREPRELNNYEIVFGEGDYVNESHIPDHGLVEITALRRKMENGTTALTIMVVNAKTERPQSSNCIFQPELRVDSENNGFSFVQYSGTTNFDLLDAEEQSLELQYRNKHVYGTGLGTAVNWKIDDSGTGFICNDFFPEFEVPSMDFALPDDCGVNGRTLSMKYLSDLDTTEKGVKIHDLKTLVDAYSAWIDDLVARSHALEPRFAKAADRNLKGCREACERMRNGIRILEKDDMAWDAFQLANRAMFMQRVQLAVQREYPASYPDEKVLSDVLRNMDYRTADEIFSKDRYAWRPFQLAFMLLDVASVTDDDSADRSLVDLIWFPTGGGKTEAYLGLTAMTIFYRRFRYPGLDGGTTVIMRYTLRLLAAQQFTRASTLICACELIRKDCESRNPVYGHYALGTVPITIGLWIGGEHTPNTDDGAKKNLEKLRKATSYNLEYAKDTYNKFQVLKCPWCGTRMTPERDGDKKIRGAFGYKMHGGNHFALYCTRQACPFGNRLPVQVVDEELYNEPPTLLFGTVDKFAMLPWENRIGNFFALNSGNRAPELIIQDELHLISGPLGTMVGLYESAVDALCRRKGNVTKIVASTATIRRAVEQCAALYDRDVSQFPHPALDAEDSFFAREKKIDYGKENFGRKYVGLMPSGKTKAMMEIRSMAAMLQKAKDMNASDEVKDKLWTLTAYFNSLKDLGKAATMVDDDVKDFMKRMCYRLKSNAEVRKIGTADELTSRVSTTQLNQTLDKLEKNKYSTENMKNHLPPYPCNVLLATNMISVGIDVARLNVMLLVGQPKLTSEYIQASSRVGREYSGVAFAMYDGGKSRDRSHYEQFRPYHESFYRHVEPTGATPFSAPARKRALHAVLIAYIRLSAGGLSGETDAIKFRVEDNKKTVDNIVGYMVKRCVDVNRRINPHMKDDSADLKREMEDILEKWDDLARDAEEIFCYGRKFMVKNPDASGERLMKVFGTFREDPAFETMTSMRNVDVMVPGSIIEWKEDDQDDR</sequence>
<dbReference type="GO" id="GO:0004386">
    <property type="term" value="F:helicase activity"/>
    <property type="evidence" value="ECO:0007669"/>
    <property type="project" value="UniProtKB-KW"/>
</dbReference>
<dbReference type="Gene3D" id="3.40.50.300">
    <property type="entry name" value="P-loop containing nucleotide triphosphate hydrolases"/>
    <property type="match status" value="1"/>
</dbReference>
<dbReference type="CDD" id="cd18785">
    <property type="entry name" value="SF2_C"/>
    <property type="match status" value="1"/>
</dbReference>
<evidence type="ECO:0000256" key="1">
    <source>
        <dbReference type="SAM" id="MobiDB-lite"/>
    </source>
</evidence>
<gene>
    <name evidence="3" type="ORF">LKD32_11565</name>
</gene>
<dbReference type="SMART" id="SM00490">
    <property type="entry name" value="HELICc"/>
    <property type="match status" value="1"/>
</dbReference>
<dbReference type="AlphaFoldDB" id="A0AAE3AU33"/>
<feature type="compositionally biased region" description="Acidic residues" evidence="1">
    <location>
        <begin position="107"/>
        <end position="120"/>
    </location>
</feature>
<dbReference type="SUPFAM" id="SSF52540">
    <property type="entry name" value="P-loop containing nucleoside triphosphate hydrolases"/>
    <property type="match status" value="2"/>
</dbReference>
<reference evidence="3" key="1">
    <citation type="submission" date="2021-10" db="EMBL/GenBank/DDBJ databases">
        <title>Anaerobic single-cell dispensing facilitates the cultivation of human gut bacteria.</title>
        <authorList>
            <person name="Afrizal A."/>
        </authorList>
    </citation>
    <scope>NUCLEOTIDE SEQUENCE</scope>
    <source>
        <strain evidence="3">CLA-AA-H274</strain>
    </source>
</reference>
<dbReference type="Pfam" id="PF00271">
    <property type="entry name" value="Helicase_C"/>
    <property type="match status" value="1"/>
</dbReference>
<protein>
    <submittedName>
        <fullName evidence="3">Helicase</fullName>
    </submittedName>
</protein>
<name>A0AAE3AU33_9FIRM</name>
<dbReference type="Proteomes" id="UP001198962">
    <property type="component" value="Unassembled WGS sequence"/>
</dbReference>
<keyword evidence="4" id="KW-1185">Reference proteome</keyword>
<dbReference type="InterPro" id="IPR027417">
    <property type="entry name" value="P-loop_NTPase"/>
</dbReference>
<evidence type="ECO:0000259" key="2">
    <source>
        <dbReference type="PROSITE" id="PS51194"/>
    </source>
</evidence>
<evidence type="ECO:0000313" key="4">
    <source>
        <dbReference type="Proteomes" id="UP001198962"/>
    </source>
</evidence>
<evidence type="ECO:0000313" key="3">
    <source>
        <dbReference type="EMBL" id="MCC2165500.1"/>
    </source>
</evidence>
<dbReference type="InterPro" id="IPR001650">
    <property type="entry name" value="Helicase_C-like"/>
</dbReference>
<keyword evidence="3" id="KW-0067">ATP-binding</keyword>
<keyword evidence="3" id="KW-0378">Hydrolase</keyword>
<organism evidence="3 4">
    <name type="scientific">Brotaphodocola catenula</name>
    <dbReference type="NCBI Taxonomy" id="2885361"/>
    <lineage>
        <taxon>Bacteria</taxon>
        <taxon>Bacillati</taxon>
        <taxon>Bacillota</taxon>
        <taxon>Clostridia</taxon>
        <taxon>Lachnospirales</taxon>
        <taxon>Lachnospiraceae</taxon>
        <taxon>Brotaphodocola</taxon>
    </lineage>
</organism>
<accession>A0AAE3AU33</accession>
<feature type="domain" description="Helicase C-terminal" evidence="2">
    <location>
        <begin position="921"/>
        <end position="1078"/>
    </location>
</feature>
<feature type="region of interest" description="Disordered" evidence="1">
    <location>
        <begin position="60"/>
        <end position="83"/>
    </location>
</feature>
<dbReference type="RefSeq" id="WP_308451792.1">
    <property type="nucleotide sequence ID" value="NZ_JAJEPU010000038.1"/>
</dbReference>
<dbReference type="EMBL" id="JAJEPU010000038">
    <property type="protein sequence ID" value="MCC2165500.1"/>
    <property type="molecule type" value="Genomic_DNA"/>
</dbReference>